<keyword evidence="5 11" id="KW-0285">Flavoprotein</keyword>
<evidence type="ECO:0000256" key="8">
    <source>
        <dbReference type="ARBA" id="ARBA00023027"/>
    </source>
</evidence>
<dbReference type="HAMAP" id="MF_00129">
    <property type="entry name" value="MnmG_GidA"/>
    <property type="match status" value="1"/>
</dbReference>
<keyword evidence="6 11" id="KW-0819">tRNA processing</keyword>
<comment type="cofactor">
    <cofactor evidence="1 11">
        <name>FAD</name>
        <dbReference type="ChEBI" id="CHEBI:57692"/>
    </cofactor>
</comment>
<dbReference type="Proteomes" id="UP000029878">
    <property type="component" value="Unassembled WGS sequence"/>
</dbReference>
<feature type="binding site" evidence="11">
    <location>
        <begin position="410"/>
        <end position="424"/>
    </location>
    <ligand>
        <name>NAD(+)</name>
        <dbReference type="ChEBI" id="CHEBI:57540"/>
    </ligand>
</feature>
<evidence type="ECO:0000256" key="2">
    <source>
        <dbReference type="ARBA" id="ARBA00003717"/>
    </source>
</evidence>
<dbReference type="GO" id="GO:0005829">
    <property type="term" value="C:cytosol"/>
    <property type="evidence" value="ECO:0007669"/>
    <property type="project" value="TreeGrafter"/>
</dbReference>
<proteinExistence type="inferred from homology"/>
<dbReference type="InterPro" id="IPR049312">
    <property type="entry name" value="GIDA_C_N"/>
</dbReference>
<evidence type="ECO:0000313" key="14">
    <source>
        <dbReference type="Proteomes" id="UP000029878"/>
    </source>
</evidence>
<dbReference type="GO" id="GO:0030488">
    <property type="term" value="P:tRNA methylation"/>
    <property type="evidence" value="ECO:0007669"/>
    <property type="project" value="TreeGrafter"/>
</dbReference>
<evidence type="ECO:0000256" key="7">
    <source>
        <dbReference type="ARBA" id="ARBA00022827"/>
    </source>
</evidence>
<dbReference type="PANTHER" id="PTHR11806">
    <property type="entry name" value="GLUCOSE INHIBITED DIVISION PROTEIN A"/>
    <property type="match status" value="1"/>
</dbReference>
<dbReference type="PANTHER" id="PTHR11806:SF0">
    <property type="entry name" value="PROTEIN MTO1 HOMOLOG, MITOCHONDRIAL"/>
    <property type="match status" value="1"/>
</dbReference>
<evidence type="ECO:0000256" key="1">
    <source>
        <dbReference type="ARBA" id="ARBA00001974"/>
    </source>
</evidence>
<keyword evidence="7 11" id="KW-0274">FAD</keyword>
<evidence type="ECO:0000313" key="13">
    <source>
        <dbReference type="EMBL" id="TLD83587.1"/>
    </source>
</evidence>
<dbReference type="GO" id="GO:0002098">
    <property type="term" value="P:tRNA wobble uridine modification"/>
    <property type="evidence" value="ECO:0007669"/>
    <property type="project" value="InterPro"/>
</dbReference>
<comment type="subunit">
    <text evidence="9 11">Homodimer. Heterotetramer of two MnmE and two MnmG subunits.</text>
</comment>
<feature type="domain" description="tRNA uridine 5-carboxymethylaminomethyl modification enzyme C-terminal subdomain" evidence="12">
    <location>
        <begin position="687"/>
        <end position="758"/>
    </location>
</feature>
<dbReference type="AlphaFoldDB" id="A0A4U8SCB4"/>
<feature type="binding site" evidence="11">
    <location>
        <position position="182"/>
    </location>
    <ligand>
        <name>FAD</name>
        <dbReference type="ChEBI" id="CHEBI:57692"/>
    </ligand>
</feature>
<evidence type="ECO:0000256" key="11">
    <source>
        <dbReference type="HAMAP-Rule" id="MF_00129"/>
    </source>
</evidence>
<dbReference type="InterPro" id="IPR040131">
    <property type="entry name" value="MnmG_N"/>
</dbReference>
<comment type="caution">
    <text evidence="13">The sequence shown here is derived from an EMBL/GenBank/DDBJ whole genome shotgun (WGS) entry which is preliminary data.</text>
</comment>
<dbReference type="Pfam" id="PF01134">
    <property type="entry name" value="GIDA"/>
    <property type="match status" value="2"/>
</dbReference>
<evidence type="ECO:0000256" key="5">
    <source>
        <dbReference type="ARBA" id="ARBA00022630"/>
    </source>
</evidence>
<dbReference type="Gene3D" id="3.50.50.60">
    <property type="entry name" value="FAD/NAD(P)-binding domain"/>
    <property type="match status" value="2"/>
</dbReference>
<protein>
    <recommendedName>
        <fullName evidence="4 11">tRNA uridine 5-carboxymethylaminomethyl modification enzyme MnmG</fullName>
    </recommendedName>
    <alternativeName>
        <fullName evidence="10 11">Glucose-inhibited division protein A</fullName>
    </alternativeName>
</protein>
<dbReference type="PROSITE" id="PS01280">
    <property type="entry name" value="GIDA_1"/>
    <property type="match status" value="1"/>
</dbReference>
<keyword evidence="8 11" id="KW-0520">NAD</keyword>
<evidence type="ECO:0000256" key="6">
    <source>
        <dbReference type="ARBA" id="ARBA00022694"/>
    </source>
</evidence>
<dbReference type="InterPro" id="IPR026904">
    <property type="entry name" value="MnmG_C"/>
</dbReference>
<dbReference type="SMART" id="SM01228">
    <property type="entry name" value="GIDA_assoc_3"/>
    <property type="match status" value="1"/>
</dbReference>
<dbReference type="EMBL" id="JRPL02000007">
    <property type="protein sequence ID" value="TLD83587.1"/>
    <property type="molecule type" value="Genomic_DNA"/>
</dbReference>
<feature type="binding site" evidence="11">
    <location>
        <position position="507"/>
    </location>
    <ligand>
        <name>FAD</name>
        <dbReference type="ChEBI" id="CHEBI:57692"/>
    </ligand>
</feature>
<keyword evidence="11" id="KW-0963">Cytoplasm</keyword>
<comment type="similarity">
    <text evidence="3 11">Belongs to the MnmG family.</text>
</comment>
<dbReference type="FunFam" id="1.10.150.570:FF:000001">
    <property type="entry name" value="tRNA uridine 5-carboxymethylaminomethyl modification enzyme MnmG"/>
    <property type="match status" value="1"/>
</dbReference>
<dbReference type="InterPro" id="IPR036188">
    <property type="entry name" value="FAD/NAD-bd_sf"/>
</dbReference>
<dbReference type="OrthoDB" id="9815560at2"/>
<accession>A0A4U8SCB4</accession>
<reference evidence="13 14" key="1">
    <citation type="journal article" date="2014" name="Genome Announc.">
        <title>Draft genome sequences of eight enterohepatic helicobacter species isolated from both laboratory and wild rodents.</title>
        <authorList>
            <person name="Sheh A."/>
            <person name="Shen Z."/>
            <person name="Fox J.G."/>
        </authorList>
    </citation>
    <scope>NUCLEOTIDE SEQUENCE [LARGE SCALE GENOMIC DNA]</scope>
    <source>
        <strain evidence="13 14">ATCC 700114</strain>
    </source>
</reference>
<dbReference type="InterPro" id="IPR002218">
    <property type="entry name" value="MnmG-rel"/>
</dbReference>
<gene>
    <name evidence="11 13" type="primary">mnmG</name>
    <name evidence="11" type="synonym">gidA</name>
    <name evidence="13" type="ORF">LS81_004205</name>
</gene>
<dbReference type="SUPFAM" id="SSF51905">
    <property type="entry name" value="FAD/NAD(P)-binding domain"/>
    <property type="match status" value="1"/>
</dbReference>
<dbReference type="Gene3D" id="1.10.150.570">
    <property type="entry name" value="GidA associated domain, C-terminal subdomain"/>
    <property type="match status" value="1"/>
</dbReference>
<evidence type="ECO:0000256" key="4">
    <source>
        <dbReference type="ARBA" id="ARBA00020461"/>
    </source>
</evidence>
<evidence type="ECO:0000256" key="9">
    <source>
        <dbReference type="ARBA" id="ARBA00025948"/>
    </source>
</evidence>
<dbReference type="FunFam" id="3.50.50.60:FF:000002">
    <property type="entry name" value="tRNA uridine 5-carboxymethylaminomethyl modification enzyme MnmG"/>
    <property type="match status" value="1"/>
</dbReference>
<sequence length="771" mass="87515">MRNNYDIIVVGGGHAGVEASHICAKMGLQTLLITHLIDNIALASCNPAIGGLGKGHLTKEVDSLGGLMGAITDISGLQYRILNASKGPAVRGTRAQIDMDLYRKHARDILLNTKNLHVMQGNVIKILSEVREKKIEAIGVRLSIQKEFFAKKVVITAGTFLKGLIHIGENQSENGRAGEISSNELSESLKQLGIPLSRLKTGTCPRILGSSINHTTLEKHYGDAHYDEIHNLSDLHTANLLTDEYRNMNKQNTTESNQNMERNDISKKQDSLFRNALKHSDLHEWNKFQHFVQENLSFQSSEFSNTISQQDFTQVSQDSSQGEQDSLDFKQLFATNHTEAPYFSLLTHDYLLYNHESIISKFLEKRIKYGYFRPRELPCFVTYTNETTHKIIEENFYRAPLFTGQIQGVGPRYCPSIEDKINRFRDKPRHQLFLEPQTYSAGEYYVNGLSTSLPYEVQEQVIHSIEGLENAIITRYGYAIEYDYSQPTNLFHTLESKIVKSLYLAGQINGTTGYEEAAAQGILAGINAALSILYAQGKSKRESLVLSREESYIGVMVDDLVTKGTNEPYRVFTSRAEYRLLLREDNACFRMLPYARELGLLSKEILNQLEIDLAHIEECLPMLNEDYTPNKQNLERLTRIGEEGFQNKCRFGLILGRDSMRPAKMRKLDSRFSGLSARALKQIQIHAKYQNYIEKQSEQIKRSERNLYIEIPSDFNYEGISGLSLEVIEKLTRAKPKTLKEAKLISGITPASLEVLELHIALYHKKQKEKL</sequence>
<name>A0A4U8SCB4_9HELI</name>
<dbReference type="InterPro" id="IPR004416">
    <property type="entry name" value="MnmG"/>
</dbReference>
<comment type="function">
    <text evidence="2 11">NAD-binding protein involved in the addition of a carboxymethylaminomethyl (cmnm) group at the wobble position (U34) of certain tRNAs, forming tRNA-cmnm(5)s(2)U34.</text>
</comment>
<feature type="binding site" evidence="11">
    <location>
        <begin position="11"/>
        <end position="16"/>
    </location>
    <ligand>
        <name>FAD</name>
        <dbReference type="ChEBI" id="CHEBI:57692"/>
    </ligand>
</feature>
<organism evidence="13 14">
    <name type="scientific">Helicobacter trogontum</name>
    <dbReference type="NCBI Taxonomy" id="50960"/>
    <lineage>
        <taxon>Bacteria</taxon>
        <taxon>Pseudomonadati</taxon>
        <taxon>Campylobacterota</taxon>
        <taxon>Epsilonproteobacteria</taxon>
        <taxon>Campylobacterales</taxon>
        <taxon>Helicobacteraceae</taxon>
        <taxon>Helicobacter</taxon>
    </lineage>
</organism>
<comment type="subcellular location">
    <subcellularLocation>
        <location evidence="11">Cytoplasm</location>
    </subcellularLocation>
</comment>
<evidence type="ECO:0000259" key="12">
    <source>
        <dbReference type="SMART" id="SM01228"/>
    </source>
</evidence>
<dbReference type="Pfam" id="PF21680">
    <property type="entry name" value="GIDA_C_1st"/>
    <property type="match status" value="1"/>
</dbReference>
<evidence type="ECO:0000256" key="10">
    <source>
        <dbReference type="ARBA" id="ARBA00031800"/>
    </source>
</evidence>
<dbReference type="Gene3D" id="1.10.10.1800">
    <property type="entry name" value="tRNA uridine 5-carboxymethylaminomethyl modification enzyme MnmG/GidA"/>
    <property type="match status" value="1"/>
</dbReference>
<dbReference type="GO" id="GO:0050660">
    <property type="term" value="F:flavin adenine dinucleotide binding"/>
    <property type="evidence" value="ECO:0007669"/>
    <property type="project" value="UniProtKB-UniRule"/>
</dbReference>
<feature type="binding site" evidence="11">
    <location>
        <position position="123"/>
    </location>
    <ligand>
        <name>FAD</name>
        <dbReference type="ChEBI" id="CHEBI:57692"/>
    </ligand>
</feature>
<dbReference type="InterPro" id="IPR047001">
    <property type="entry name" value="MnmG_C_subdom"/>
</dbReference>
<evidence type="ECO:0000256" key="3">
    <source>
        <dbReference type="ARBA" id="ARBA00007653"/>
    </source>
</evidence>
<dbReference type="PROSITE" id="PS01281">
    <property type="entry name" value="GIDA_2"/>
    <property type="match status" value="1"/>
</dbReference>
<dbReference type="InterPro" id="IPR044920">
    <property type="entry name" value="MnmG_C_subdom_sf"/>
</dbReference>
<dbReference type="InterPro" id="IPR020595">
    <property type="entry name" value="MnmG-rel_CS"/>
</dbReference>
<dbReference type="Pfam" id="PF13932">
    <property type="entry name" value="SAM_GIDA_C"/>
    <property type="match status" value="1"/>
</dbReference>